<protein>
    <submittedName>
        <fullName evidence="2">Uncharacterized protein</fullName>
    </submittedName>
</protein>
<dbReference type="EMBL" id="CAJPEX010000228">
    <property type="protein sequence ID" value="CAG0914417.1"/>
    <property type="molecule type" value="Genomic_DNA"/>
</dbReference>
<evidence type="ECO:0000313" key="3">
    <source>
        <dbReference type="Proteomes" id="UP000678499"/>
    </source>
</evidence>
<gene>
    <name evidence="2" type="ORF">NMOB1V02_LOCUS2113</name>
</gene>
<sequence>MTVWCVGNMVGQIFQEEIKCPNGVNRNVLVEETDKRVYPPPPCSGATCPKEVAQICPPTAPCDRGGAARVCPVNKTKKDHRHSGGIPIPVLHELTEQNPNHLEGPVFLAEKLVFLCNEVEEMCDPLEVACETTSIHWPLHFTEGTQTEPIDVIPLPVCSDCVTELRGSNDCMLFDEALNVVSVGRQLTVEECVSPTCELIEVARECTSVHRPPLTDSFAQTDPVRTIPRPVATECTEVVTGIERQRIDATHDKVIVHTDRVCYDADTGCERLLSRSGQVIMRPPQEVARVSLPDRVVIEERASNVGDEVDTSEITRTRRSTRSSSPSGRRTPST</sequence>
<proteinExistence type="predicted"/>
<organism evidence="2">
    <name type="scientific">Notodromas monacha</name>
    <dbReference type="NCBI Taxonomy" id="399045"/>
    <lineage>
        <taxon>Eukaryota</taxon>
        <taxon>Metazoa</taxon>
        <taxon>Ecdysozoa</taxon>
        <taxon>Arthropoda</taxon>
        <taxon>Crustacea</taxon>
        <taxon>Oligostraca</taxon>
        <taxon>Ostracoda</taxon>
        <taxon>Podocopa</taxon>
        <taxon>Podocopida</taxon>
        <taxon>Cypridocopina</taxon>
        <taxon>Cypridoidea</taxon>
        <taxon>Cyprididae</taxon>
        <taxon>Notodromas</taxon>
    </lineage>
</organism>
<reference evidence="2" key="1">
    <citation type="submission" date="2020-11" db="EMBL/GenBank/DDBJ databases">
        <authorList>
            <person name="Tran Van P."/>
        </authorList>
    </citation>
    <scope>NUCLEOTIDE SEQUENCE</scope>
</reference>
<accession>A0A7R9BFP0</accession>
<dbReference type="Proteomes" id="UP000678499">
    <property type="component" value="Unassembled WGS sequence"/>
</dbReference>
<evidence type="ECO:0000313" key="2">
    <source>
        <dbReference type="EMBL" id="CAD7274265.1"/>
    </source>
</evidence>
<name>A0A7R9BFP0_9CRUS</name>
<dbReference type="EMBL" id="OA882265">
    <property type="protein sequence ID" value="CAD7274265.1"/>
    <property type="molecule type" value="Genomic_DNA"/>
</dbReference>
<feature type="compositionally biased region" description="Low complexity" evidence="1">
    <location>
        <begin position="322"/>
        <end position="334"/>
    </location>
</feature>
<evidence type="ECO:0000256" key="1">
    <source>
        <dbReference type="SAM" id="MobiDB-lite"/>
    </source>
</evidence>
<dbReference type="AlphaFoldDB" id="A0A7R9BFP0"/>
<feature type="region of interest" description="Disordered" evidence="1">
    <location>
        <begin position="301"/>
        <end position="334"/>
    </location>
</feature>
<keyword evidence="3" id="KW-1185">Reference proteome</keyword>